<reference evidence="3" key="1">
    <citation type="submission" date="2025-08" db="UniProtKB">
        <authorList>
            <consortium name="RefSeq"/>
        </authorList>
    </citation>
    <scope>IDENTIFICATION</scope>
    <source>
        <tissue evidence="3">Whole organism</tissue>
    </source>
</reference>
<dbReference type="GeneID" id="127750505"/>
<evidence type="ECO:0000313" key="2">
    <source>
        <dbReference type="Proteomes" id="UP000504606"/>
    </source>
</evidence>
<sequence length="157" mass="17215">MPSTSAIAVPDMPILEDVDEAPSIEPSVHQQVEVNEVPEAFAPLEVLAAAQQEAAEVEEASSTIPMEVFRRRKTRVQAPPTPAAKRPLASVSGPSFVESTQRHPMGVVPSPVFHLPPPQPHMVEMIDNIDMRQILNAKRAKRAKMEGTSKKRDEDPL</sequence>
<dbReference type="KEGG" id="foc:127750505"/>
<protein>
    <submittedName>
        <fullName evidence="3">Uncharacterized protein LOC127750505</fullName>
    </submittedName>
</protein>
<keyword evidence="2" id="KW-1185">Reference proteome</keyword>
<dbReference type="Proteomes" id="UP000504606">
    <property type="component" value="Unplaced"/>
</dbReference>
<dbReference type="AlphaFoldDB" id="A0A9C6XR73"/>
<evidence type="ECO:0000313" key="3">
    <source>
        <dbReference type="RefSeq" id="XP_052128306.1"/>
    </source>
</evidence>
<evidence type="ECO:0000256" key="1">
    <source>
        <dbReference type="SAM" id="MobiDB-lite"/>
    </source>
</evidence>
<accession>A0A9C6XR73</accession>
<feature type="region of interest" description="Disordered" evidence="1">
    <location>
        <begin position="66"/>
        <end position="102"/>
    </location>
</feature>
<feature type="region of interest" description="Disordered" evidence="1">
    <location>
        <begin position="137"/>
        <end position="157"/>
    </location>
</feature>
<feature type="compositionally biased region" description="Basic and acidic residues" evidence="1">
    <location>
        <begin position="143"/>
        <end position="157"/>
    </location>
</feature>
<gene>
    <name evidence="3" type="primary">LOC127750505</name>
</gene>
<name>A0A9C6XR73_FRAOC</name>
<proteinExistence type="predicted"/>
<dbReference type="RefSeq" id="XP_052128306.1">
    <property type="nucleotide sequence ID" value="XM_052272346.1"/>
</dbReference>
<organism evidence="2 3">
    <name type="scientific">Frankliniella occidentalis</name>
    <name type="common">Western flower thrips</name>
    <name type="synonym">Euthrips occidentalis</name>
    <dbReference type="NCBI Taxonomy" id="133901"/>
    <lineage>
        <taxon>Eukaryota</taxon>
        <taxon>Metazoa</taxon>
        <taxon>Ecdysozoa</taxon>
        <taxon>Arthropoda</taxon>
        <taxon>Hexapoda</taxon>
        <taxon>Insecta</taxon>
        <taxon>Pterygota</taxon>
        <taxon>Neoptera</taxon>
        <taxon>Paraneoptera</taxon>
        <taxon>Thysanoptera</taxon>
        <taxon>Terebrantia</taxon>
        <taxon>Thripoidea</taxon>
        <taxon>Thripidae</taxon>
        <taxon>Frankliniella</taxon>
    </lineage>
</organism>